<accession>A0A859R3U0</accession>
<name>A0A859R3U0_9HYPH</name>
<keyword evidence="4" id="KW-1185">Reference proteome</keyword>
<feature type="transmembrane region" description="Helical" evidence="2">
    <location>
        <begin position="12"/>
        <end position="32"/>
    </location>
</feature>
<geneLocation type="plasmid" evidence="4">
    <name>pemeittgr7c</name>
</geneLocation>
<evidence type="ECO:0000256" key="1">
    <source>
        <dbReference type="SAM" id="MobiDB-lite"/>
    </source>
</evidence>
<dbReference type="AlphaFoldDB" id="A0A859R3U0"/>
<keyword evidence="2" id="KW-0472">Membrane</keyword>
<dbReference type="RefSeq" id="WP_180942493.1">
    <property type="nucleotide sequence ID" value="NZ_CP041241.1"/>
</dbReference>
<gene>
    <name evidence="3" type="ORF">FKV68_30215</name>
</gene>
<feature type="compositionally biased region" description="Polar residues" evidence="1">
    <location>
        <begin position="115"/>
        <end position="124"/>
    </location>
</feature>
<sequence length="311" mass="33360">MQQFAKAPKREIAWGMPTSVALHLAVAFLLLFRPPEAPPEPAKEQSVNVELVPPPRPKAEEKPPVEPAKSSTKPSAAPPQAFESASAHADLNNEEQQLPPKQGEAQQAPKAVEQPKQTSSTTETAARELPEPKPAPPVLATPQRHAATQQGETEAASLESVPIPAQRPPPETAEKQQSPEPTGAKVERKSDALVPAKELFSPNALSNPRIKQALGKLPVTKRIAQICSIEALEQIRNQRPGAFPDMLARAGTISTSAVTAIGSAYRSKANWYNVDFKCEVDAEATSVVSFSFAIGGAVPKSEWDARRLPVN</sequence>
<dbReference type="InterPro" id="IPR009273">
    <property type="entry name" value="DUF930"/>
</dbReference>
<dbReference type="Proteomes" id="UP000510721">
    <property type="component" value="Plasmid pEmeITTGR7c"/>
</dbReference>
<dbReference type="EMBL" id="CP041241">
    <property type="protein sequence ID" value="QLL65591.1"/>
    <property type="molecule type" value="Genomic_DNA"/>
</dbReference>
<evidence type="ECO:0000313" key="4">
    <source>
        <dbReference type="Proteomes" id="UP000510721"/>
    </source>
</evidence>
<keyword evidence="2" id="KW-1133">Transmembrane helix</keyword>
<organism evidence="3 4">
    <name type="scientific">Sinorhizobium mexicanum</name>
    <dbReference type="NCBI Taxonomy" id="375549"/>
    <lineage>
        <taxon>Bacteria</taxon>
        <taxon>Pseudomonadati</taxon>
        <taxon>Pseudomonadota</taxon>
        <taxon>Alphaproteobacteria</taxon>
        <taxon>Hyphomicrobiales</taxon>
        <taxon>Rhizobiaceae</taxon>
        <taxon>Sinorhizobium/Ensifer group</taxon>
        <taxon>Sinorhizobium</taxon>
    </lineage>
</organism>
<keyword evidence="3" id="KW-0614">Plasmid</keyword>
<dbReference type="KEGG" id="emx:FKV68_30215"/>
<proteinExistence type="predicted"/>
<protein>
    <submittedName>
        <fullName evidence="3">DUF930 domain-containing protein</fullName>
    </submittedName>
</protein>
<dbReference type="Pfam" id="PF06059">
    <property type="entry name" value="DUF930"/>
    <property type="match status" value="1"/>
</dbReference>
<feature type="region of interest" description="Disordered" evidence="1">
    <location>
        <begin position="35"/>
        <end position="191"/>
    </location>
</feature>
<evidence type="ECO:0000313" key="3">
    <source>
        <dbReference type="EMBL" id="QLL65591.1"/>
    </source>
</evidence>
<keyword evidence="2" id="KW-0812">Transmembrane</keyword>
<reference evidence="3 4" key="1">
    <citation type="submission" date="2019-06" db="EMBL/GenBank/DDBJ databases">
        <title>Complete genome sequence of Ensifer mexicanus ITTG R7 isolated from nodules of Acacia angustissima (Mill.) Kuntze.</title>
        <authorList>
            <person name="Rincon-Rosales R."/>
            <person name="Rogel M.A."/>
            <person name="Guerrero G."/>
            <person name="Rincon-Molina C.I."/>
            <person name="Lopez-Lopez A."/>
            <person name="Martinez-Romero E."/>
        </authorList>
    </citation>
    <scope>NUCLEOTIDE SEQUENCE [LARGE SCALE GENOMIC DNA]</scope>
    <source>
        <strain evidence="3 4">ITTG R7</strain>
        <plasmid evidence="4">pemeittgr7c</plasmid>
    </source>
</reference>
<evidence type="ECO:0000256" key="2">
    <source>
        <dbReference type="SAM" id="Phobius"/>
    </source>
</evidence>